<organism evidence="2 3">
    <name type="scientific">Aspergillus leporis</name>
    <dbReference type="NCBI Taxonomy" id="41062"/>
    <lineage>
        <taxon>Eukaryota</taxon>
        <taxon>Fungi</taxon>
        <taxon>Dikarya</taxon>
        <taxon>Ascomycota</taxon>
        <taxon>Pezizomycotina</taxon>
        <taxon>Eurotiomycetes</taxon>
        <taxon>Eurotiomycetidae</taxon>
        <taxon>Eurotiales</taxon>
        <taxon>Aspergillaceae</taxon>
        <taxon>Aspergillus</taxon>
        <taxon>Aspergillus subgen. Circumdati</taxon>
    </lineage>
</organism>
<evidence type="ECO:0000256" key="1">
    <source>
        <dbReference type="SAM" id="Phobius"/>
    </source>
</evidence>
<keyword evidence="1" id="KW-0812">Transmembrane</keyword>
<name>A0A5N5WHA7_9EURO</name>
<dbReference type="OrthoDB" id="2956246at2759"/>
<keyword evidence="1" id="KW-1133">Transmembrane helix</keyword>
<evidence type="ECO:0000313" key="2">
    <source>
        <dbReference type="EMBL" id="KAB8067831.1"/>
    </source>
</evidence>
<gene>
    <name evidence="2" type="ORF">BDV29DRAFT_162962</name>
</gene>
<proteinExistence type="predicted"/>
<keyword evidence="1" id="KW-0472">Membrane</keyword>
<keyword evidence="3" id="KW-1185">Reference proteome</keyword>
<protein>
    <submittedName>
        <fullName evidence="2">Uncharacterized protein</fullName>
    </submittedName>
</protein>
<feature type="transmembrane region" description="Helical" evidence="1">
    <location>
        <begin position="125"/>
        <end position="144"/>
    </location>
</feature>
<reference evidence="2 3" key="1">
    <citation type="submission" date="2019-04" db="EMBL/GenBank/DDBJ databases">
        <title>Friends and foes A comparative genomics study of 23 Aspergillus species from section Flavi.</title>
        <authorList>
            <consortium name="DOE Joint Genome Institute"/>
            <person name="Kjaerbolling I."/>
            <person name="Vesth T."/>
            <person name="Frisvad J.C."/>
            <person name="Nybo J.L."/>
            <person name="Theobald S."/>
            <person name="Kildgaard S."/>
            <person name="Isbrandt T."/>
            <person name="Kuo A."/>
            <person name="Sato A."/>
            <person name="Lyhne E.K."/>
            <person name="Kogle M.E."/>
            <person name="Wiebenga A."/>
            <person name="Kun R.S."/>
            <person name="Lubbers R.J."/>
            <person name="Makela M.R."/>
            <person name="Barry K."/>
            <person name="Chovatia M."/>
            <person name="Clum A."/>
            <person name="Daum C."/>
            <person name="Haridas S."/>
            <person name="He G."/>
            <person name="LaButti K."/>
            <person name="Lipzen A."/>
            <person name="Mondo S."/>
            <person name="Riley R."/>
            <person name="Salamov A."/>
            <person name="Simmons B.A."/>
            <person name="Magnuson J.K."/>
            <person name="Henrissat B."/>
            <person name="Mortensen U.H."/>
            <person name="Larsen T.O."/>
            <person name="Devries R.P."/>
            <person name="Grigoriev I.V."/>
            <person name="Machida M."/>
            <person name="Baker S.E."/>
            <person name="Andersen M.R."/>
        </authorList>
    </citation>
    <scope>NUCLEOTIDE SEQUENCE [LARGE SCALE GENOMIC DNA]</scope>
    <source>
        <strain evidence="2 3">CBS 151.66</strain>
    </source>
</reference>
<dbReference type="Proteomes" id="UP000326565">
    <property type="component" value="Unassembled WGS sequence"/>
</dbReference>
<feature type="transmembrane region" description="Helical" evidence="1">
    <location>
        <begin position="16"/>
        <end position="38"/>
    </location>
</feature>
<feature type="transmembrane region" description="Helical" evidence="1">
    <location>
        <begin position="100"/>
        <end position="119"/>
    </location>
</feature>
<evidence type="ECO:0000313" key="3">
    <source>
        <dbReference type="Proteomes" id="UP000326565"/>
    </source>
</evidence>
<dbReference type="EMBL" id="ML732440">
    <property type="protein sequence ID" value="KAB8067831.1"/>
    <property type="molecule type" value="Genomic_DNA"/>
</dbReference>
<accession>A0A5N5WHA7</accession>
<dbReference type="AlphaFoldDB" id="A0A5N5WHA7"/>
<sequence>MAHECIIAFIPATLKFYLPVGLLCAAFWGITVVVLLVMAQEWRGVGVVGILTTTRLINAVLIRRQSGNKVWSGAVEPNVMGDIFVLLSQEARGSDRLESWITGLTTYMVYLIAALATNIEQFGKILLLCQLVGSAGLLAIANTATDKLHMYMHGYLTVEVLGHKHYRRRLDLVTELTQGKAEATGL</sequence>